<dbReference type="InterPro" id="IPR011764">
    <property type="entry name" value="Biotin_carboxylation_dom"/>
</dbReference>
<dbReference type="Gene3D" id="3.40.50.20">
    <property type="match status" value="1"/>
</dbReference>
<accession>A0A356W5W4</accession>
<keyword evidence="4" id="KW-0092">Biotin</keyword>
<evidence type="ECO:0000313" key="6">
    <source>
        <dbReference type="EMBL" id="HBQ49069.1"/>
    </source>
</evidence>
<dbReference type="PROSITE" id="PS50979">
    <property type="entry name" value="BC"/>
    <property type="match status" value="1"/>
</dbReference>
<gene>
    <name evidence="6" type="ORF">DD728_09310</name>
</gene>
<dbReference type="AlphaFoldDB" id="A0A356W5W4"/>
<organism evidence="6 7">
    <name type="scientific">Hyphomonas atlantica</name>
    <dbReference type="NCBI Taxonomy" id="1280948"/>
    <lineage>
        <taxon>Bacteria</taxon>
        <taxon>Pseudomonadati</taxon>
        <taxon>Pseudomonadota</taxon>
        <taxon>Alphaproteobacteria</taxon>
        <taxon>Hyphomonadales</taxon>
        <taxon>Hyphomonadaceae</taxon>
        <taxon>Hyphomonas</taxon>
    </lineage>
</organism>
<dbReference type="PANTHER" id="PTHR18866:SF33">
    <property type="entry name" value="METHYLCROTONOYL-COA CARBOXYLASE SUBUNIT ALPHA, MITOCHONDRIAL-RELATED"/>
    <property type="match status" value="1"/>
</dbReference>
<dbReference type="Proteomes" id="UP000263957">
    <property type="component" value="Unassembled WGS sequence"/>
</dbReference>
<keyword evidence="1" id="KW-0436">Ligase</keyword>
<keyword evidence="2" id="KW-0547">Nucleotide-binding</keyword>
<dbReference type="PANTHER" id="PTHR18866">
    <property type="entry name" value="CARBOXYLASE:PYRUVATE/ACETYL-COA/PROPIONYL-COA CARBOXYLASE"/>
    <property type="match status" value="1"/>
</dbReference>
<dbReference type="InterPro" id="IPR050856">
    <property type="entry name" value="Biotin_carboxylase_complex"/>
</dbReference>
<evidence type="ECO:0000313" key="7">
    <source>
        <dbReference type="Proteomes" id="UP000263957"/>
    </source>
</evidence>
<evidence type="ECO:0000256" key="4">
    <source>
        <dbReference type="ARBA" id="ARBA00023267"/>
    </source>
</evidence>
<proteinExistence type="predicted"/>
<dbReference type="EMBL" id="DOGS01000188">
    <property type="protein sequence ID" value="HBQ49069.1"/>
    <property type="molecule type" value="Genomic_DNA"/>
</dbReference>
<sequence length="121" mass="12753">MLKKLLIANRGEIACRIMATCRDLGIQTVAVYSDADARAKHVRESDESVHIGPAPATESYLNGEAILAAAKATGADAIHPGYGFLSENADFAEAVENAGLTWVGPSAKAIRSMGPKDEAKR</sequence>
<evidence type="ECO:0000256" key="2">
    <source>
        <dbReference type="ARBA" id="ARBA00022741"/>
    </source>
</evidence>
<dbReference type="InterPro" id="IPR016185">
    <property type="entry name" value="PreATP-grasp_dom_sf"/>
</dbReference>
<evidence type="ECO:0000256" key="1">
    <source>
        <dbReference type="ARBA" id="ARBA00022598"/>
    </source>
</evidence>
<feature type="non-terminal residue" evidence="6">
    <location>
        <position position="121"/>
    </location>
</feature>
<dbReference type="FunFam" id="3.40.50.20:FF:000010">
    <property type="entry name" value="Propionyl-CoA carboxylase subunit alpha"/>
    <property type="match status" value="1"/>
</dbReference>
<comment type="caution">
    <text evidence="6">The sequence shown here is derived from an EMBL/GenBank/DDBJ whole genome shotgun (WGS) entry which is preliminary data.</text>
</comment>
<name>A0A356W5W4_9PROT</name>
<keyword evidence="3" id="KW-0067">ATP-binding</keyword>
<dbReference type="SUPFAM" id="SSF52440">
    <property type="entry name" value="PreATP-grasp domain"/>
    <property type="match status" value="1"/>
</dbReference>
<evidence type="ECO:0000259" key="5">
    <source>
        <dbReference type="PROSITE" id="PS50979"/>
    </source>
</evidence>
<feature type="domain" description="Biotin carboxylation" evidence="5">
    <location>
        <begin position="1"/>
        <end position="121"/>
    </location>
</feature>
<dbReference type="InterPro" id="IPR005481">
    <property type="entry name" value="BC-like_N"/>
</dbReference>
<reference evidence="6 7" key="1">
    <citation type="journal article" date="2018" name="Nat. Biotechnol.">
        <title>A standardized bacterial taxonomy based on genome phylogeny substantially revises the tree of life.</title>
        <authorList>
            <person name="Parks D.H."/>
            <person name="Chuvochina M."/>
            <person name="Waite D.W."/>
            <person name="Rinke C."/>
            <person name="Skarshewski A."/>
            <person name="Chaumeil P.A."/>
            <person name="Hugenholtz P."/>
        </authorList>
    </citation>
    <scope>NUCLEOTIDE SEQUENCE [LARGE SCALE GENOMIC DNA]</scope>
    <source>
        <strain evidence="6">UBA10378</strain>
    </source>
</reference>
<dbReference type="GO" id="GO:0005524">
    <property type="term" value="F:ATP binding"/>
    <property type="evidence" value="ECO:0007669"/>
    <property type="project" value="UniProtKB-KW"/>
</dbReference>
<evidence type="ECO:0000256" key="3">
    <source>
        <dbReference type="ARBA" id="ARBA00022840"/>
    </source>
</evidence>
<dbReference type="Pfam" id="PF00289">
    <property type="entry name" value="Biotin_carb_N"/>
    <property type="match status" value="1"/>
</dbReference>
<dbReference type="GO" id="GO:0016874">
    <property type="term" value="F:ligase activity"/>
    <property type="evidence" value="ECO:0007669"/>
    <property type="project" value="UniProtKB-KW"/>
</dbReference>
<protein>
    <submittedName>
        <fullName evidence="6">Carbamoyl-phosphate synthase subunit L</fullName>
    </submittedName>
</protein>